<keyword evidence="1" id="KW-0479">Metal-binding</keyword>
<dbReference type="Gene3D" id="4.10.60.10">
    <property type="entry name" value="Zinc finger, CCHC-type"/>
    <property type="match status" value="1"/>
</dbReference>
<accession>A0A3N4HN94</accession>
<proteinExistence type="predicted"/>
<dbReference type="InterPro" id="IPR001878">
    <property type="entry name" value="Znf_CCHC"/>
</dbReference>
<dbReference type="GO" id="GO:0003676">
    <property type="term" value="F:nucleic acid binding"/>
    <property type="evidence" value="ECO:0007669"/>
    <property type="project" value="InterPro"/>
</dbReference>
<protein>
    <recommendedName>
        <fullName evidence="3">CCHC-type domain-containing protein</fullName>
    </recommendedName>
</protein>
<feature type="compositionally biased region" description="Low complexity" evidence="2">
    <location>
        <begin position="10"/>
        <end position="21"/>
    </location>
</feature>
<gene>
    <name evidence="4" type="ORF">BJ508DRAFT_336382</name>
</gene>
<evidence type="ECO:0000313" key="5">
    <source>
        <dbReference type="Proteomes" id="UP000275078"/>
    </source>
</evidence>
<feature type="domain" description="CCHC-type" evidence="3">
    <location>
        <begin position="265"/>
        <end position="278"/>
    </location>
</feature>
<dbReference type="SUPFAM" id="SSF57756">
    <property type="entry name" value="Retrovirus zinc finger-like domains"/>
    <property type="match status" value="1"/>
</dbReference>
<dbReference type="AlphaFoldDB" id="A0A3N4HN94"/>
<dbReference type="GO" id="GO:0008270">
    <property type="term" value="F:zinc ion binding"/>
    <property type="evidence" value="ECO:0007669"/>
    <property type="project" value="UniProtKB-KW"/>
</dbReference>
<evidence type="ECO:0000259" key="3">
    <source>
        <dbReference type="PROSITE" id="PS50158"/>
    </source>
</evidence>
<dbReference type="InterPro" id="IPR036875">
    <property type="entry name" value="Znf_CCHC_sf"/>
</dbReference>
<feature type="region of interest" description="Disordered" evidence="2">
    <location>
        <begin position="279"/>
        <end position="320"/>
    </location>
</feature>
<name>A0A3N4HN94_ASCIM</name>
<evidence type="ECO:0000256" key="1">
    <source>
        <dbReference type="PROSITE-ProRule" id="PRU00047"/>
    </source>
</evidence>
<reference evidence="4 5" key="1">
    <citation type="journal article" date="2018" name="Nat. Ecol. Evol.">
        <title>Pezizomycetes genomes reveal the molecular basis of ectomycorrhizal truffle lifestyle.</title>
        <authorList>
            <person name="Murat C."/>
            <person name="Payen T."/>
            <person name="Noel B."/>
            <person name="Kuo A."/>
            <person name="Morin E."/>
            <person name="Chen J."/>
            <person name="Kohler A."/>
            <person name="Krizsan K."/>
            <person name="Balestrini R."/>
            <person name="Da Silva C."/>
            <person name="Montanini B."/>
            <person name="Hainaut M."/>
            <person name="Levati E."/>
            <person name="Barry K.W."/>
            <person name="Belfiori B."/>
            <person name="Cichocki N."/>
            <person name="Clum A."/>
            <person name="Dockter R.B."/>
            <person name="Fauchery L."/>
            <person name="Guy J."/>
            <person name="Iotti M."/>
            <person name="Le Tacon F."/>
            <person name="Lindquist E.A."/>
            <person name="Lipzen A."/>
            <person name="Malagnac F."/>
            <person name="Mello A."/>
            <person name="Molinier V."/>
            <person name="Miyauchi S."/>
            <person name="Poulain J."/>
            <person name="Riccioni C."/>
            <person name="Rubini A."/>
            <person name="Sitrit Y."/>
            <person name="Splivallo R."/>
            <person name="Traeger S."/>
            <person name="Wang M."/>
            <person name="Zifcakova L."/>
            <person name="Wipf D."/>
            <person name="Zambonelli A."/>
            <person name="Paolocci F."/>
            <person name="Nowrousian M."/>
            <person name="Ottonello S."/>
            <person name="Baldrian P."/>
            <person name="Spatafora J.W."/>
            <person name="Henrissat B."/>
            <person name="Nagy L.G."/>
            <person name="Aury J.M."/>
            <person name="Wincker P."/>
            <person name="Grigoriev I.V."/>
            <person name="Bonfante P."/>
            <person name="Martin F.M."/>
        </authorList>
    </citation>
    <scope>NUCLEOTIDE SEQUENCE [LARGE SCALE GENOMIC DNA]</scope>
    <source>
        <strain evidence="4 5">RN42</strain>
    </source>
</reference>
<feature type="region of interest" description="Disordered" evidence="2">
    <location>
        <begin position="232"/>
        <end position="265"/>
    </location>
</feature>
<evidence type="ECO:0000313" key="4">
    <source>
        <dbReference type="EMBL" id="RPA71114.1"/>
    </source>
</evidence>
<dbReference type="EMBL" id="ML119972">
    <property type="protein sequence ID" value="RPA71114.1"/>
    <property type="molecule type" value="Genomic_DNA"/>
</dbReference>
<dbReference type="PROSITE" id="PS50158">
    <property type="entry name" value="ZF_CCHC"/>
    <property type="match status" value="1"/>
</dbReference>
<keyword evidence="1" id="KW-0863">Zinc-finger</keyword>
<sequence length="320" mass="36685">MSIHPGLAPTSTSSIDNTNTNVGQPPALGQDNYDQWAPKITYLLGKENILWVIEDVKVEPTETAGAAGYDADWATKQIVYCPGAGQKGTFPAYLMRWKAACGKVIRTIMAYSDATRMQEIQAMNQRNDTASMIWEAIKAKYDKTDANEHKISDEFMRLHHKIIQSRVDIDQVLTILSYRLTRPRFKHIVETLSLQERVTAEEVIQKCLITSKREEDMNNTYTALKFEATALISKTKGPRNQNSGNQRPWKKNRQQGGRKTDSRECFGCKKTGHIEKDCWFKHPELRPKGTKRREDKEDREDREDKTDSKKRRMSVGSKNE</sequence>
<evidence type="ECO:0000256" key="2">
    <source>
        <dbReference type="SAM" id="MobiDB-lite"/>
    </source>
</evidence>
<keyword evidence="1" id="KW-0862">Zinc</keyword>
<feature type="compositionally biased region" description="Basic and acidic residues" evidence="2">
    <location>
        <begin position="279"/>
        <end position="296"/>
    </location>
</feature>
<dbReference type="Proteomes" id="UP000275078">
    <property type="component" value="Unassembled WGS sequence"/>
</dbReference>
<organism evidence="4 5">
    <name type="scientific">Ascobolus immersus RN42</name>
    <dbReference type="NCBI Taxonomy" id="1160509"/>
    <lineage>
        <taxon>Eukaryota</taxon>
        <taxon>Fungi</taxon>
        <taxon>Dikarya</taxon>
        <taxon>Ascomycota</taxon>
        <taxon>Pezizomycotina</taxon>
        <taxon>Pezizomycetes</taxon>
        <taxon>Pezizales</taxon>
        <taxon>Ascobolaceae</taxon>
        <taxon>Ascobolus</taxon>
    </lineage>
</organism>
<keyword evidence="5" id="KW-1185">Reference proteome</keyword>
<feature type="region of interest" description="Disordered" evidence="2">
    <location>
        <begin position="1"/>
        <end position="30"/>
    </location>
</feature>